<feature type="region of interest" description="Disordered" evidence="1">
    <location>
        <begin position="77"/>
        <end position="103"/>
    </location>
</feature>
<name>N1PJC2_DOTSN</name>
<dbReference type="Proteomes" id="UP000016933">
    <property type="component" value="Unassembled WGS sequence"/>
</dbReference>
<proteinExistence type="predicted"/>
<feature type="compositionally biased region" description="Low complexity" evidence="1">
    <location>
        <begin position="77"/>
        <end position="93"/>
    </location>
</feature>
<reference evidence="3" key="1">
    <citation type="journal article" date="2012" name="PLoS Genet.">
        <title>The genomes of the fungal plant pathogens Cladosporium fulvum and Dothistroma septosporum reveal adaptation to different hosts and lifestyles but also signatures of common ancestry.</title>
        <authorList>
            <person name="de Wit P.J.G.M."/>
            <person name="van der Burgt A."/>
            <person name="Oekmen B."/>
            <person name="Stergiopoulos I."/>
            <person name="Abd-Elsalam K.A."/>
            <person name="Aerts A.L."/>
            <person name="Bahkali A.H."/>
            <person name="Beenen H.G."/>
            <person name="Chettri P."/>
            <person name="Cox M.P."/>
            <person name="Datema E."/>
            <person name="de Vries R.P."/>
            <person name="Dhillon B."/>
            <person name="Ganley A.R."/>
            <person name="Griffiths S.A."/>
            <person name="Guo Y."/>
            <person name="Hamelin R.C."/>
            <person name="Henrissat B."/>
            <person name="Kabir M.S."/>
            <person name="Jashni M.K."/>
            <person name="Kema G."/>
            <person name="Klaubauf S."/>
            <person name="Lapidus A."/>
            <person name="Levasseur A."/>
            <person name="Lindquist E."/>
            <person name="Mehrabi R."/>
            <person name="Ohm R.A."/>
            <person name="Owen T.J."/>
            <person name="Salamov A."/>
            <person name="Schwelm A."/>
            <person name="Schijlen E."/>
            <person name="Sun H."/>
            <person name="van den Burg H.A."/>
            <person name="van Ham R.C.H.J."/>
            <person name="Zhang S."/>
            <person name="Goodwin S.B."/>
            <person name="Grigoriev I.V."/>
            <person name="Collemare J."/>
            <person name="Bradshaw R.E."/>
        </authorList>
    </citation>
    <scope>NUCLEOTIDE SEQUENCE [LARGE SCALE GENOMIC DNA]</scope>
    <source>
        <strain evidence="3">NZE10 / CBS 128990</strain>
    </source>
</reference>
<accession>N1PJC2</accession>
<dbReference type="AlphaFoldDB" id="N1PJC2"/>
<evidence type="ECO:0000256" key="1">
    <source>
        <dbReference type="SAM" id="MobiDB-lite"/>
    </source>
</evidence>
<protein>
    <submittedName>
        <fullName evidence="2">Uncharacterized protein</fullName>
    </submittedName>
</protein>
<keyword evidence="3" id="KW-1185">Reference proteome</keyword>
<gene>
    <name evidence="2" type="ORF">DOTSEDRAFT_73895</name>
</gene>
<dbReference type="HOGENOM" id="CLU_2263668_0_0_1"/>
<reference evidence="2 3" key="2">
    <citation type="journal article" date="2012" name="PLoS Pathog.">
        <title>Diverse lifestyles and strategies of plant pathogenesis encoded in the genomes of eighteen Dothideomycetes fungi.</title>
        <authorList>
            <person name="Ohm R.A."/>
            <person name="Feau N."/>
            <person name="Henrissat B."/>
            <person name="Schoch C.L."/>
            <person name="Horwitz B.A."/>
            <person name="Barry K.W."/>
            <person name="Condon B.J."/>
            <person name="Copeland A.C."/>
            <person name="Dhillon B."/>
            <person name="Glaser F."/>
            <person name="Hesse C.N."/>
            <person name="Kosti I."/>
            <person name="LaButti K."/>
            <person name="Lindquist E.A."/>
            <person name="Lucas S."/>
            <person name="Salamov A.A."/>
            <person name="Bradshaw R.E."/>
            <person name="Ciuffetti L."/>
            <person name="Hamelin R.C."/>
            <person name="Kema G.H.J."/>
            <person name="Lawrence C."/>
            <person name="Scott J.A."/>
            <person name="Spatafora J.W."/>
            <person name="Turgeon B.G."/>
            <person name="de Wit P.J.G.M."/>
            <person name="Zhong S."/>
            <person name="Goodwin S.B."/>
            <person name="Grigoriev I.V."/>
        </authorList>
    </citation>
    <scope>NUCLEOTIDE SEQUENCE [LARGE SCALE GENOMIC DNA]</scope>
    <source>
        <strain evidence="3">NZE10 / CBS 128990</strain>
    </source>
</reference>
<dbReference type="EMBL" id="KB446542">
    <property type="protein sequence ID" value="EME41645.1"/>
    <property type="molecule type" value="Genomic_DNA"/>
</dbReference>
<organism evidence="2 3">
    <name type="scientific">Dothistroma septosporum (strain NZE10 / CBS 128990)</name>
    <name type="common">Red band needle blight fungus</name>
    <name type="synonym">Mycosphaerella pini</name>
    <dbReference type="NCBI Taxonomy" id="675120"/>
    <lineage>
        <taxon>Eukaryota</taxon>
        <taxon>Fungi</taxon>
        <taxon>Dikarya</taxon>
        <taxon>Ascomycota</taxon>
        <taxon>Pezizomycotina</taxon>
        <taxon>Dothideomycetes</taxon>
        <taxon>Dothideomycetidae</taxon>
        <taxon>Mycosphaerellales</taxon>
        <taxon>Mycosphaerellaceae</taxon>
        <taxon>Dothistroma</taxon>
    </lineage>
</organism>
<evidence type="ECO:0000313" key="2">
    <source>
        <dbReference type="EMBL" id="EME41645.1"/>
    </source>
</evidence>
<evidence type="ECO:0000313" key="3">
    <source>
        <dbReference type="Proteomes" id="UP000016933"/>
    </source>
</evidence>
<sequence>MMTEKCSHRIRISTLVLPHNANTLLGKAVRFSSCSSGHLRSLRSLRLCRQCRLPIPSWTTGTLLYSSTTTHRMAATNNNARTSTTRSCRATPSNFTAINPDPK</sequence>